<evidence type="ECO:0000256" key="11">
    <source>
        <dbReference type="RuleBase" id="RU004181"/>
    </source>
</evidence>
<dbReference type="InterPro" id="IPR001872">
    <property type="entry name" value="Peptidase_A8"/>
</dbReference>
<feature type="active site" evidence="9">
    <location>
        <position position="142"/>
    </location>
</feature>
<dbReference type="Proteomes" id="UP000185678">
    <property type="component" value="Unassembled WGS sequence"/>
</dbReference>
<keyword evidence="13" id="KW-1185">Reference proteome</keyword>
<keyword evidence="6 9" id="KW-0378">Hydrolase</keyword>
<dbReference type="NCBIfam" id="TIGR00077">
    <property type="entry name" value="lspA"/>
    <property type="match status" value="1"/>
</dbReference>
<evidence type="ECO:0000256" key="1">
    <source>
        <dbReference type="ARBA" id="ARBA00006139"/>
    </source>
</evidence>
<keyword evidence="3 9" id="KW-0645">Protease</keyword>
<feature type="transmembrane region" description="Helical" evidence="9">
    <location>
        <begin position="90"/>
        <end position="109"/>
    </location>
</feature>
<feature type="active site" evidence="9">
    <location>
        <position position="160"/>
    </location>
</feature>
<dbReference type="GO" id="GO:0006508">
    <property type="term" value="P:proteolysis"/>
    <property type="evidence" value="ECO:0007669"/>
    <property type="project" value="UniProtKB-KW"/>
</dbReference>
<dbReference type="GO" id="GO:0005886">
    <property type="term" value="C:plasma membrane"/>
    <property type="evidence" value="ECO:0007669"/>
    <property type="project" value="UniProtKB-SubCell"/>
</dbReference>
<evidence type="ECO:0000256" key="4">
    <source>
        <dbReference type="ARBA" id="ARBA00022692"/>
    </source>
</evidence>
<evidence type="ECO:0000256" key="3">
    <source>
        <dbReference type="ARBA" id="ARBA00022670"/>
    </source>
</evidence>
<dbReference type="PANTHER" id="PTHR33695">
    <property type="entry name" value="LIPOPROTEIN SIGNAL PEPTIDASE"/>
    <property type="match status" value="1"/>
</dbReference>
<dbReference type="STRING" id="80876.SAMN05421779_10735"/>
<dbReference type="AlphaFoldDB" id="A0A1N7PKB4"/>
<dbReference type="Pfam" id="PF01252">
    <property type="entry name" value="Peptidase_A8"/>
    <property type="match status" value="1"/>
</dbReference>
<dbReference type="RefSeq" id="WP_245821518.1">
    <property type="nucleotide sequence ID" value="NZ_FTOA01000007.1"/>
</dbReference>
<gene>
    <name evidence="9" type="primary">lspA</name>
    <name evidence="12" type="ORF">SAMN05421779_10735</name>
</gene>
<dbReference type="GO" id="GO:0004190">
    <property type="term" value="F:aspartic-type endopeptidase activity"/>
    <property type="evidence" value="ECO:0007669"/>
    <property type="project" value="UniProtKB-UniRule"/>
</dbReference>
<keyword evidence="5 9" id="KW-0064">Aspartyl protease</keyword>
<keyword evidence="2 9" id="KW-1003">Cell membrane</keyword>
<evidence type="ECO:0000256" key="10">
    <source>
        <dbReference type="RuleBase" id="RU000594"/>
    </source>
</evidence>
<organism evidence="12 13">
    <name type="scientific">Insolitispirillum peregrinum</name>
    <dbReference type="NCBI Taxonomy" id="80876"/>
    <lineage>
        <taxon>Bacteria</taxon>
        <taxon>Pseudomonadati</taxon>
        <taxon>Pseudomonadota</taxon>
        <taxon>Alphaproteobacteria</taxon>
        <taxon>Rhodospirillales</taxon>
        <taxon>Novispirillaceae</taxon>
        <taxon>Insolitispirillum</taxon>
    </lineage>
</organism>
<comment type="pathway">
    <text evidence="9">Protein modification; lipoprotein biosynthesis (signal peptide cleavage).</text>
</comment>
<evidence type="ECO:0000256" key="8">
    <source>
        <dbReference type="ARBA" id="ARBA00023136"/>
    </source>
</evidence>
<accession>A0A1N7PKB4</accession>
<reference evidence="12 13" key="1">
    <citation type="submission" date="2017-01" db="EMBL/GenBank/DDBJ databases">
        <authorList>
            <person name="Mah S.A."/>
            <person name="Swanson W.J."/>
            <person name="Moy G.W."/>
            <person name="Vacquier V.D."/>
        </authorList>
    </citation>
    <scope>NUCLEOTIDE SEQUENCE [LARGE SCALE GENOMIC DNA]</scope>
    <source>
        <strain evidence="12 13">DSM 11589</strain>
    </source>
</reference>
<evidence type="ECO:0000313" key="12">
    <source>
        <dbReference type="EMBL" id="SIT11065.1"/>
    </source>
</evidence>
<comment type="similarity">
    <text evidence="1 9 11">Belongs to the peptidase A8 family.</text>
</comment>
<evidence type="ECO:0000313" key="13">
    <source>
        <dbReference type="Proteomes" id="UP000185678"/>
    </source>
</evidence>
<comment type="caution">
    <text evidence="9">Lacks conserved residue(s) required for the propagation of feature annotation.</text>
</comment>
<dbReference type="PANTHER" id="PTHR33695:SF1">
    <property type="entry name" value="LIPOPROTEIN SIGNAL PEPTIDASE"/>
    <property type="match status" value="1"/>
</dbReference>
<name>A0A1N7PKB4_9PROT</name>
<evidence type="ECO:0000256" key="9">
    <source>
        <dbReference type="HAMAP-Rule" id="MF_00161"/>
    </source>
</evidence>
<dbReference type="PRINTS" id="PR00781">
    <property type="entry name" value="LIPOSIGPTASE"/>
</dbReference>
<sequence length="180" mass="19247">MSQSDNPESVLTAAVAEGSPSAVAANPTTRWLALALAVVVFAADQASKLWIVNGVMADGERVIPLTSFFNIVMAWNRGVSFGMFSGILTPWTLLGFSVLFAGGLGLWLWRTPVLSLRLGLALMIGGALGNAIDRVRWGAVADFLDVYAFGWHFWAFNVADAAISTGAALLILDSLFRRQS</sequence>
<keyword evidence="7 9" id="KW-1133">Transmembrane helix</keyword>
<dbReference type="EMBL" id="FTOA01000007">
    <property type="protein sequence ID" value="SIT11065.1"/>
    <property type="molecule type" value="Genomic_DNA"/>
</dbReference>
<dbReference type="UniPathway" id="UPA00665"/>
<keyword evidence="8 9" id="KW-0472">Membrane</keyword>
<protein>
    <recommendedName>
        <fullName evidence="9">Lipoprotein signal peptidase</fullName>
        <ecNumber evidence="9">3.4.23.36</ecNumber>
    </recommendedName>
    <alternativeName>
        <fullName evidence="9">Prolipoprotein signal peptidase</fullName>
    </alternativeName>
    <alternativeName>
        <fullName evidence="9">Signal peptidase II</fullName>
        <shortName evidence="9">SPase II</shortName>
    </alternativeName>
</protein>
<comment type="subcellular location">
    <subcellularLocation>
        <location evidence="9">Cell membrane</location>
        <topology evidence="9">Multi-pass membrane protein</topology>
    </subcellularLocation>
</comment>
<evidence type="ECO:0000256" key="7">
    <source>
        <dbReference type="ARBA" id="ARBA00022989"/>
    </source>
</evidence>
<feature type="transmembrane region" description="Helical" evidence="9">
    <location>
        <begin position="116"/>
        <end position="132"/>
    </location>
</feature>
<dbReference type="EC" id="3.4.23.36" evidence="9"/>
<comment type="catalytic activity">
    <reaction evidence="9 10">
        <text>Release of signal peptides from bacterial membrane prolipoproteins. Hydrolyzes -Xaa-Yaa-Zaa-|-(S,diacylglyceryl)Cys-, in which Xaa is hydrophobic (preferably Leu), and Yaa (Ala or Ser) and Zaa (Gly or Ala) have small, neutral side chains.</text>
        <dbReference type="EC" id="3.4.23.36"/>
    </reaction>
</comment>
<evidence type="ECO:0000256" key="5">
    <source>
        <dbReference type="ARBA" id="ARBA00022750"/>
    </source>
</evidence>
<evidence type="ECO:0000256" key="2">
    <source>
        <dbReference type="ARBA" id="ARBA00022475"/>
    </source>
</evidence>
<proteinExistence type="inferred from homology"/>
<evidence type="ECO:0000256" key="6">
    <source>
        <dbReference type="ARBA" id="ARBA00022801"/>
    </source>
</evidence>
<dbReference type="PROSITE" id="PS00855">
    <property type="entry name" value="SPASE_II"/>
    <property type="match status" value="1"/>
</dbReference>
<dbReference type="HAMAP" id="MF_00161">
    <property type="entry name" value="LspA"/>
    <property type="match status" value="1"/>
</dbReference>
<keyword evidence="4 9" id="KW-0812">Transmembrane</keyword>
<feature type="transmembrane region" description="Helical" evidence="9">
    <location>
        <begin position="152"/>
        <end position="172"/>
    </location>
</feature>
<comment type="function">
    <text evidence="9 10">This protein specifically catalyzes the removal of signal peptides from prolipoproteins.</text>
</comment>